<name>A0A3S5FFU0_9PLAT</name>
<accession>A0A3S5FFU0</accession>
<sequence>MLEQRVPMLFVYGSNKPNDTNGVALFTQFTAMIDNFPKLLARKRERWNGEATPGWLRPRVSTMVQMKGVLKNPVEENLKETHRLLAEYLSTLADSL</sequence>
<dbReference type="Proteomes" id="UP000784294">
    <property type="component" value="Unassembled WGS sequence"/>
</dbReference>
<keyword evidence="2" id="KW-1185">Reference proteome</keyword>
<reference evidence="1" key="1">
    <citation type="submission" date="2018-11" db="EMBL/GenBank/DDBJ databases">
        <authorList>
            <consortium name="Pathogen Informatics"/>
        </authorList>
    </citation>
    <scope>NUCLEOTIDE SEQUENCE</scope>
</reference>
<protein>
    <submittedName>
        <fullName evidence="1">Uncharacterized protein</fullName>
    </submittedName>
</protein>
<dbReference type="AlphaFoldDB" id="A0A3S5FFU0"/>
<evidence type="ECO:0000313" key="2">
    <source>
        <dbReference type="Proteomes" id="UP000784294"/>
    </source>
</evidence>
<dbReference type="EMBL" id="CAAALY010246639">
    <property type="protein sequence ID" value="VEL33906.1"/>
    <property type="molecule type" value="Genomic_DNA"/>
</dbReference>
<comment type="caution">
    <text evidence="1">The sequence shown here is derived from an EMBL/GenBank/DDBJ whole genome shotgun (WGS) entry which is preliminary data.</text>
</comment>
<evidence type="ECO:0000313" key="1">
    <source>
        <dbReference type="EMBL" id="VEL33906.1"/>
    </source>
</evidence>
<proteinExistence type="predicted"/>
<organism evidence="1 2">
    <name type="scientific">Protopolystoma xenopodis</name>
    <dbReference type="NCBI Taxonomy" id="117903"/>
    <lineage>
        <taxon>Eukaryota</taxon>
        <taxon>Metazoa</taxon>
        <taxon>Spiralia</taxon>
        <taxon>Lophotrochozoa</taxon>
        <taxon>Platyhelminthes</taxon>
        <taxon>Monogenea</taxon>
        <taxon>Polyopisthocotylea</taxon>
        <taxon>Polystomatidea</taxon>
        <taxon>Polystomatidae</taxon>
        <taxon>Protopolystoma</taxon>
    </lineage>
</organism>
<gene>
    <name evidence="1" type="ORF">PXEA_LOCUS27346</name>
</gene>